<feature type="chain" id="PRO_5046435480" evidence="1">
    <location>
        <begin position="16"/>
        <end position="69"/>
    </location>
</feature>
<dbReference type="Proteomes" id="UP001434883">
    <property type="component" value="Unassembled WGS sequence"/>
</dbReference>
<feature type="non-terminal residue" evidence="2">
    <location>
        <position position="1"/>
    </location>
</feature>
<gene>
    <name evidence="2" type="ORF">XENOCAPTIV_008734</name>
</gene>
<proteinExistence type="predicted"/>
<comment type="caution">
    <text evidence="2">The sequence shown here is derived from an EMBL/GenBank/DDBJ whole genome shotgun (WGS) entry which is preliminary data.</text>
</comment>
<protein>
    <submittedName>
        <fullName evidence="2">Uncharacterized protein</fullName>
    </submittedName>
</protein>
<evidence type="ECO:0000256" key="1">
    <source>
        <dbReference type="SAM" id="SignalP"/>
    </source>
</evidence>
<evidence type="ECO:0000313" key="3">
    <source>
        <dbReference type="Proteomes" id="UP001434883"/>
    </source>
</evidence>
<sequence length="69" mass="7502">RLLLSYVSLLHAVYSLHPWGKSWLSFPCISRGCNPVARITSLGHFVLLYAAHAGDRQPGKGLGDDLLVG</sequence>
<reference evidence="2 3" key="1">
    <citation type="submission" date="2021-06" db="EMBL/GenBank/DDBJ databases">
        <authorList>
            <person name="Palmer J.M."/>
        </authorList>
    </citation>
    <scope>NUCLEOTIDE SEQUENCE [LARGE SCALE GENOMIC DNA]</scope>
    <source>
        <strain evidence="2 3">XC_2019</strain>
        <tissue evidence="2">Muscle</tissue>
    </source>
</reference>
<evidence type="ECO:0000313" key="2">
    <source>
        <dbReference type="EMBL" id="MEQ2193664.1"/>
    </source>
</evidence>
<accession>A0ABV0QCX1</accession>
<dbReference type="EMBL" id="JAHRIN010008606">
    <property type="protein sequence ID" value="MEQ2193664.1"/>
    <property type="molecule type" value="Genomic_DNA"/>
</dbReference>
<keyword evidence="1" id="KW-0732">Signal</keyword>
<keyword evidence="3" id="KW-1185">Reference proteome</keyword>
<name>A0ABV0QCX1_9TELE</name>
<organism evidence="2 3">
    <name type="scientific">Xenoophorus captivus</name>
    <dbReference type="NCBI Taxonomy" id="1517983"/>
    <lineage>
        <taxon>Eukaryota</taxon>
        <taxon>Metazoa</taxon>
        <taxon>Chordata</taxon>
        <taxon>Craniata</taxon>
        <taxon>Vertebrata</taxon>
        <taxon>Euteleostomi</taxon>
        <taxon>Actinopterygii</taxon>
        <taxon>Neopterygii</taxon>
        <taxon>Teleostei</taxon>
        <taxon>Neoteleostei</taxon>
        <taxon>Acanthomorphata</taxon>
        <taxon>Ovalentaria</taxon>
        <taxon>Atherinomorphae</taxon>
        <taxon>Cyprinodontiformes</taxon>
        <taxon>Goodeidae</taxon>
        <taxon>Xenoophorus</taxon>
    </lineage>
</organism>
<feature type="signal peptide" evidence="1">
    <location>
        <begin position="1"/>
        <end position="15"/>
    </location>
</feature>